<dbReference type="Proteomes" id="UP000542674">
    <property type="component" value="Unassembled WGS sequence"/>
</dbReference>
<comment type="caution">
    <text evidence="2">The sequence shown here is derived from an EMBL/GenBank/DDBJ whole genome shotgun (WGS) entry which is preliminary data.</text>
</comment>
<dbReference type="CDD" id="cd20691">
    <property type="entry name" value="CdiI_EC536-like"/>
    <property type="match status" value="1"/>
</dbReference>
<name>A0A7W7T2X1_9PSEU</name>
<gene>
    <name evidence="2" type="ORF">F4559_002885</name>
</gene>
<protein>
    <submittedName>
        <fullName evidence="2">Uncharacterized protein</fullName>
    </submittedName>
</protein>
<sequence>MRARRVDDSSSIEQIENDRWGPAPPGATRLVRTIHELRGKSLRALTPEDLRMLLGQHEGVALLVPIALTALEHDPLLEGDLHPGDVVVSVLHAPVSYWRAHPDQLARLERVLAVVEHVPAVDAPSDAVVAARIESFRARLRVG</sequence>
<organism evidence="2 3">
    <name type="scientific">Saccharothrix violaceirubra</name>
    <dbReference type="NCBI Taxonomy" id="413306"/>
    <lineage>
        <taxon>Bacteria</taxon>
        <taxon>Bacillati</taxon>
        <taxon>Actinomycetota</taxon>
        <taxon>Actinomycetes</taxon>
        <taxon>Pseudonocardiales</taxon>
        <taxon>Pseudonocardiaceae</taxon>
        <taxon>Saccharothrix</taxon>
    </lineage>
</organism>
<dbReference type="RefSeq" id="WP_184669106.1">
    <property type="nucleotide sequence ID" value="NZ_BAABAI010000029.1"/>
</dbReference>
<dbReference type="Pfam" id="PF18616">
    <property type="entry name" value="CdiI_3"/>
    <property type="match status" value="1"/>
</dbReference>
<evidence type="ECO:0000256" key="1">
    <source>
        <dbReference type="SAM" id="MobiDB-lite"/>
    </source>
</evidence>
<dbReference type="EMBL" id="JACHJS010000001">
    <property type="protein sequence ID" value="MBB4965526.1"/>
    <property type="molecule type" value="Genomic_DNA"/>
</dbReference>
<reference evidence="2 3" key="1">
    <citation type="submission" date="2020-08" db="EMBL/GenBank/DDBJ databases">
        <title>Sequencing the genomes of 1000 actinobacteria strains.</title>
        <authorList>
            <person name="Klenk H.-P."/>
        </authorList>
    </citation>
    <scope>NUCLEOTIDE SEQUENCE [LARGE SCALE GENOMIC DNA]</scope>
    <source>
        <strain evidence="2 3">DSM 45084</strain>
    </source>
</reference>
<dbReference type="InterPro" id="IPR040547">
    <property type="entry name" value="CdiI"/>
</dbReference>
<evidence type="ECO:0000313" key="2">
    <source>
        <dbReference type="EMBL" id="MBB4965526.1"/>
    </source>
</evidence>
<keyword evidence="3" id="KW-1185">Reference proteome</keyword>
<dbReference type="AlphaFoldDB" id="A0A7W7T2X1"/>
<accession>A0A7W7T2X1</accession>
<evidence type="ECO:0000313" key="3">
    <source>
        <dbReference type="Proteomes" id="UP000542674"/>
    </source>
</evidence>
<feature type="region of interest" description="Disordered" evidence="1">
    <location>
        <begin position="1"/>
        <end position="24"/>
    </location>
</feature>
<proteinExistence type="predicted"/>